<feature type="region of interest" description="Disordered" evidence="9">
    <location>
        <begin position="23"/>
        <end position="89"/>
    </location>
</feature>
<dbReference type="PANTHER" id="PTHR10071:SF281">
    <property type="entry name" value="BOX A-BINDING FACTOR-RELATED"/>
    <property type="match status" value="1"/>
</dbReference>
<keyword evidence="4" id="KW-0862">Zinc</keyword>
<keyword evidence="7" id="KW-0539">Nucleus</keyword>
<dbReference type="EMBL" id="JAPWDV010000001">
    <property type="protein sequence ID" value="KAJ6222366.1"/>
    <property type="molecule type" value="Genomic_DNA"/>
</dbReference>
<keyword evidence="3 8" id="KW-0863">Zinc-finger</keyword>
<dbReference type="GO" id="GO:0000981">
    <property type="term" value="F:DNA-binding transcription factor activity, RNA polymerase II-specific"/>
    <property type="evidence" value="ECO:0007669"/>
    <property type="project" value="TreeGrafter"/>
</dbReference>
<evidence type="ECO:0000256" key="5">
    <source>
        <dbReference type="ARBA" id="ARBA00023015"/>
    </source>
</evidence>
<feature type="compositionally biased region" description="Polar residues" evidence="9">
    <location>
        <begin position="326"/>
        <end position="345"/>
    </location>
</feature>
<dbReference type="Pfam" id="PF00320">
    <property type="entry name" value="GATA"/>
    <property type="match status" value="2"/>
</dbReference>
<dbReference type="AlphaFoldDB" id="A0A9Q0RQ45"/>
<sequence length="785" mass="86770">MMQQQQQQSSIQFGLLSENSQTNLSNAHHHNHHHLHNQMHDRDSIESLQSSTSSSNVYHHSHNHHHHHHHLNHQTLSHNSTNEPNRTVHHAQSNSTIINGDTNEHRECYNCHTTCTPLWRRFGAEQFLCNACGLYQRVNGAHRPLVRNVRRLSTTTRRTGLTCANCGTKATSMWRRNSMGDSVCNACGLYFRLNGVNRPAAMRKETIRTRRRRTIKPNTSSMLPPIGAANTSNYLNTIYTNGIGGNHCNYRSTANEMIKLSTQRSSPNQNDMDIVQTGNVSESTNESKSSIVQFGNSYSDGGGDGQFQQQQTINVEDGSVHSLHTEQTNNVEDNSGTNVDGTNENDNSRHNSPDGIDTGTSQTQQSELNGNQYVNDQSAPIGNHLATSSSSTLAYSNYLQFAESISRYPSFHHVYNKPSPFPIQSNDTSSLSGPSTILDVHPSSSNFSTSSNQSFIGENGIAVAAAAAARHHLSGYGTFGMNGLNLSGPVAGSCWNSSTYGSNGNNLLSTNPYGTTPTNSNNTFSASFGFGGTNVGPSAAFYASAYGHHPHHSHARYHSNQSTQRFFENHQTYSYGPSSCNQSTDSSTSLIMGTNGNYSSSSTLANFDLPVYVNEIENSSGDNTNKLPKRKTKKNVKPIKEEIEDLTIESDEHQHITNNSEEYFPTTIKLKNNKDGKESDDLGHCIDTANNECQMQSSPPDGEKHSTNVIVDKIDPYTEHSINVINDDHMEQLNSIKPNELYEPLSSSVKVQQSSTSLPFNHHQFHQNLFVYDENGLMSSIERAW</sequence>
<evidence type="ECO:0000256" key="1">
    <source>
        <dbReference type="ARBA" id="ARBA00004123"/>
    </source>
</evidence>
<feature type="region of interest" description="Disordered" evidence="9">
    <location>
        <begin position="279"/>
        <end position="307"/>
    </location>
</feature>
<dbReference type="PROSITE" id="PS50114">
    <property type="entry name" value="GATA_ZN_FINGER_2"/>
    <property type="match status" value="2"/>
</dbReference>
<comment type="caution">
    <text evidence="11">The sequence shown here is derived from an EMBL/GenBank/DDBJ whole genome shotgun (WGS) entry which is preliminary data.</text>
</comment>
<gene>
    <name evidence="11" type="ORF">RDWZM_000911</name>
</gene>
<dbReference type="Proteomes" id="UP001142055">
    <property type="component" value="Chromosome 1"/>
</dbReference>
<dbReference type="SMART" id="SM00401">
    <property type="entry name" value="ZnF_GATA"/>
    <property type="match status" value="2"/>
</dbReference>
<feature type="compositionally biased region" description="Basic residues" evidence="9">
    <location>
        <begin position="59"/>
        <end position="72"/>
    </location>
</feature>
<dbReference type="PROSITE" id="PS00344">
    <property type="entry name" value="GATA_ZN_FINGER_1"/>
    <property type="match status" value="1"/>
</dbReference>
<feature type="domain" description="GATA-type" evidence="10">
    <location>
        <begin position="157"/>
        <end position="210"/>
    </location>
</feature>
<dbReference type="CDD" id="cd00202">
    <property type="entry name" value="ZnF_GATA"/>
    <property type="match status" value="2"/>
</dbReference>
<dbReference type="GO" id="GO:0008270">
    <property type="term" value="F:zinc ion binding"/>
    <property type="evidence" value="ECO:0007669"/>
    <property type="project" value="UniProtKB-KW"/>
</dbReference>
<evidence type="ECO:0000313" key="12">
    <source>
        <dbReference type="Proteomes" id="UP001142055"/>
    </source>
</evidence>
<feature type="region of interest" description="Disordered" evidence="9">
    <location>
        <begin position="326"/>
        <end position="364"/>
    </location>
</feature>
<evidence type="ECO:0000256" key="7">
    <source>
        <dbReference type="ARBA" id="ARBA00023242"/>
    </source>
</evidence>
<evidence type="ECO:0000259" key="10">
    <source>
        <dbReference type="PROSITE" id="PS50114"/>
    </source>
</evidence>
<evidence type="ECO:0000313" key="11">
    <source>
        <dbReference type="EMBL" id="KAJ6222366.1"/>
    </source>
</evidence>
<accession>A0A9Q0RQ45</accession>
<dbReference type="GO" id="GO:0045944">
    <property type="term" value="P:positive regulation of transcription by RNA polymerase II"/>
    <property type="evidence" value="ECO:0007669"/>
    <property type="project" value="TreeGrafter"/>
</dbReference>
<dbReference type="PRINTS" id="PR00619">
    <property type="entry name" value="GATAZNFINGER"/>
</dbReference>
<dbReference type="InterPro" id="IPR039355">
    <property type="entry name" value="Transcription_factor_GATA"/>
</dbReference>
<feature type="domain" description="GATA-type" evidence="10">
    <location>
        <begin position="102"/>
        <end position="157"/>
    </location>
</feature>
<keyword evidence="6" id="KW-0804">Transcription</keyword>
<comment type="subcellular location">
    <subcellularLocation>
        <location evidence="1">Nucleus</location>
    </subcellularLocation>
</comment>
<proteinExistence type="predicted"/>
<dbReference type="InterPro" id="IPR000679">
    <property type="entry name" value="Znf_GATA"/>
</dbReference>
<organism evidence="11 12">
    <name type="scientific">Blomia tropicalis</name>
    <name type="common">Mite</name>
    <dbReference type="NCBI Taxonomy" id="40697"/>
    <lineage>
        <taxon>Eukaryota</taxon>
        <taxon>Metazoa</taxon>
        <taxon>Ecdysozoa</taxon>
        <taxon>Arthropoda</taxon>
        <taxon>Chelicerata</taxon>
        <taxon>Arachnida</taxon>
        <taxon>Acari</taxon>
        <taxon>Acariformes</taxon>
        <taxon>Sarcoptiformes</taxon>
        <taxon>Astigmata</taxon>
        <taxon>Glycyphagoidea</taxon>
        <taxon>Echimyopodidae</taxon>
        <taxon>Blomia</taxon>
    </lineage>
</organism>
<feature type="compositionally biased region" description="Low complexity" evidence="9">
    <location>
        <begin position="46"/>
        <end position="58"/>
    </location>
</feature>
<dbReference type="GO" id="GO:0045165">
    <property type="term" value="P:cell fate commitment"/>
    <property type="evidence" value="ECO:0007669"/>
    <property type="project" value="TreeGrafter"/>
</dbReference>
<name>A0A9Q0RQ45_BLOTA</name>
<evidence type="ECO:0000256" key="8">
    <source>
        <dbReference type="PROSITE-ProRule" id="PRU00094"/>
    </source>
</evidence>
<evidence type="ECO:0000256" key="9">
    <source>
        <dbReference type="SAM" id="MobiDB-lite"/>
    </source>
</evidence>
<feature type="compositionally biased region" description="Polar residues" evidence="9">
    <location>
        <begin position="279"/>
        <end position="299"/>
    </location>
</feature>
<dbReference type="GO" id="GO:0000978">
    <property type="term" value="F:RNA polymerase II cis-regulatory region sequence-specific DNA binding"/>
    <property type="evidence" value="ECO:0007669"/>
    <property type="project" value="TreeGrafter"/>
</dbReference>
<dbReference type="InterPro" id="IPR013088">
    <property type="entry name" value="Znf_NHR/GATA"/>
</dbReference>
<dbReference type="GO" id="GO:0000122">
    <property type="term" value="P:negative regulation of transcription by RNA polymerase II"/>
    <property type="evidence" value="ECO:0007669"/>
    <property type="project" value="TreeGrafter"/>
</dbReference>
<evidence type="ECO:0000256" key="4">
    <source>
        <dbReference type="ARBA" id="ARBA00022833"/>
    </source>
</evidence>
<keyword evidence="2" id="KW-0479">Metal-binding</keyword>
<dbReference type="GO" id="GO:0005634">
    <property type="term" value="C:nucleus"/>
    <property type="evidence" value="ECO:0007669"/>
    <property type="project" value="UniProtKB-SubCell"/>
</dbReference>
<dbReference type="SUPFAM" id="SSF57716">
    <property type="entry name" value="Glucocorticoid receptor-like (DNA-binding domain)"/>
    <property type="match status" value="2"/>
</dbReference>
<feature type="compositionally biased region" description="Basic residues" evidence="9">
    <location>
        <begin position="27"/>
        <end position="37"/>
    </location>
</feature>
<evidence type="ECO:0000256" key="6">
    <source>
        <dbReference type="ARBA" id="ARBA00023163"/>
    </source>
</evidence>
<reference evidence="11" key="1">
    <citation type="submission" date="2022-12" db="EMBL/GenBank/DDBJ databases">
        <title>Genome assemblies of Blomia tropicalis.</title>
        <authorList>
            <person name="Cui Y."/>
        </authorList>
    </citation>
    <scope>NUCLEOTIDE SEQUENCE</scope>
    <source>
        <tissue evidence="11">Adult mites</tissue>
    </source>
</reference>
<dbReference type="PANTHER" id="PTHR10071">
    <property type="entry name" value="TRANSCRIPTION FACTOR GATA FAMILY MEMBER"/>
    <property type="match status" value="1"/>
</dbReference>
<keyword evidence="12" id="KW-1185">Reference proteome</keyword>
<dbReference type="Gene3D" id="3.30.50.10">
    <property type="entry name" value="Erythroid Transcription Factor GATA-1, subunit A"/>
    <property type="match status" value="2"/>
</dbReference>
<protein>
    <recommendedName>
        <fullName evidence="10">GATA-type domain-containing protein</fullName>
    </recommendedName>
</protein>
<evidence type="ECO:0000256" key="2">
    <source>
        <dbReference type="ARBA" id="ARBA00022723"/>
    </source>
</evidence>
<keyword evidence="5" id="KW-0805">Transcription regulation</keyword>
<evidence type="ECO:0000256" key="3">
    <source>
        <dbReference type="ARBA" id="ARBA00022771"/>
    </source>
</evidence>